<evidence type="ECO:0000313" key="2">
    <source>
        <dbReference type="EMBL" id="TNN59314.1"/>
    </source>
</evidence>
<comment type="caution">
    <text evidence="2">The sequence shown here is derived from an EMBL/GenBank/DDBJ whole genome shotgun (WGS) entry which is preliminary data.</text>
</comment>
<evidence type="ECO:0000313" key="3">
    <source>
        <dbReference type="Proteomes" id="UP000314294"/>
    </source>
</evidence>
<proteinExistence type="predicted"/>
<sequence>MPPPSSGRGVHPPTHRAEPMCHPGPRGERWGDKDGALGGREGSTKFTFPRRAPRERDRTQLRRSRSSCGKLPI</sequence>
<name>A0A4Z2H3C7_9TELE</name>
<protein>
    <submittedName>
        <fullName evidence="2">Uncharacterized protein</fullName>
    </submittedName>
</protein>
<gene>
    <name evidence="2" type="ORF">EYF80_030502</name>
</gene>
<feature type="compositionally biased region" description="Basic and acidic residues" evidence="1">
    <location>
        <begin position="15"/>
        <end position="35"/>
    </location>
</feature>
<keyword evidence="3" id="KW-1185">Reference proteome</keyword>
<evidence type="ECO:0000256" key="1">
    <source>
        <dbReference type="SAM" id="MobiDB-lite"/>
    </source>
</evidence>
<organism evidence="2 3">
    <name type="scientific">Liparis tanakae</name>
    <name type="common">Tanaka's snailfish</name>
    <dbReference type="NCBI Taxonomy" id="230148"/>
    <lineage>
        <taxon>Eukaryota</taxon>
        <taxon>Metazoa</taxon>
        <taxon>Chordata</taxon>
        <taxon>Craniata</taxon>
        <taxon>Vertebrata</taxon>
        <taxon>Euteleostomi</taxon>
        <taxon>Actinopterygii</taxon>
        <taxon>Neopterygii</taxon>
        <taxon>Teleostei</taxon>
        <taxon>Neoteleostei</taxon>
        <taxon>Acanthomorphata</taxon>
        <taxon>Eupercaria</taxon>
        <taxon>Perciformes</taxon>
        <taxon>Cottioidei</taxon>
        <taxon>Cottales</taxon>
        <taxon>Liparidae</taxon>
        <taxon>Liparis</taxon>
    </lineage>
</organism>
<reference evidence="2 3" key="1">
    <citation type="submission" date="2019-03" db="EMBL/GenBank/DDBJ databases">
        <title>First draft genome of Liparis tanakae, snailfish: a comprehensive survey of snailfish specific genes.</title>
        <authorList>
            <person name="Kim W."/>
            <person name="Song I."/>
            <person name="Jeong J.-H."/>
            <person name="Kim D."/>
            <person name="Kim S."/>
            <person name="Ryu S."/>
            <person name="Song J.Y."/>
            <person name="Lee S.K."/>
        </authorList>
    </citation>
    <scope>NUCLEOTIDE SEQUENCE [LARGE SCALE GENOMIC DNA]</scope>
    <source>
        <tissue evidence="2">Muscle</tissue>
    </source>
</reference>
<dbReference type="AlphaFoldDB" id="A0A4Z2H3C7"/>
<feature type="region of interest" description="Disordered" evidence="1">
    <location>
        <begin position="1"/>
        <end position="73"/>
    </location>
</feature>
<accession>A0A4Z2H3C7</accession>
<dbReference type="EMBL" id="SRLO01000359">
    <property type="protein sequence ID" value="TNN59314.1"/>
    <property type="molecule type" value="Genomic_DNA"/>
</dbReference>
<dbReference type="Proteomes" id="UP000314294">
    <property type="component" value="Unassembled WGS sequence"/>
</dbReference>